<dbReference type="HOGENOM" id="CLU_2740317_0_0_1"/>
<reference evidence="2" key="2">
    <citation type="submission" date="2015-01" db="EMBL/GenBank/DDBJ databases">
        <title>Evolutionary Origins and Diversification of the Mycorrhizal Mutualists.</title>
        <authorList>
            <consortium name="DOE Joint Genome Institute"/>
            <consortium name="Mycorrhizal Genomics Consortium"/>
            <person name="Kohler A."/>
            <person name="Kuo A."/>
            <person name="Nagy L.G."/>
            <person name="Floudas D."/>
            <person name="Copeland A."/>
            <person name="Barry K.W."/>
            <person name="Cichocki N."/>
            <person name="Veneault-Fourrey C."/>
            <person name="LaButti K."/>
            <person name="Lindquist E.A."/>
            <person name="Lipzen A."/>
            <person name="Lundell T."/>
            <person name="Morin E."/>
            <person name="Murat C."/>
            <person name="Riley R."/>
            <person name="Ohm R."/>
            <person name="Sun H."/>
            <person name="Tunlid A."/>
            <person name="Henrissat B."/>
            <person name="Grigoriev I.V."/>
            <person name="Hibbett D.S."/>
            <person name="Martin F."/>
        </authorList>
    </citation>
    <scope>NUCLEOTIDE SEQUENCE [LARGE SCALE GENOMIC DNA]</scope>
    <source>
        <strain evidence="2">h7</strain>
    </source>
</reference>
<gene>
    <name evidence="1" type="ORF">M413DRAFT_386456</name>
</gene>
<organism evidence="1 2">
    <name type="scientific">Hebeloma cylindrosporum</name>
    <dbReference type="NCBI Taxonomy" id="76867"/>
    <lineage>
        <taxon>Eukaryota</taxon>
        <taxon>Fungi</taxon>
        <taxon>Dikarya</taxon>
        <taxon>Basidiomycota</taxon>
        <taxon>Agaricomycotina</taxon>
        <taxon>Agaricomycetes</taxon>
        <taxon>Agaricomycetidae</taxon>
        <taxon>Agaricales</taxon>
        <taxon>Agaricineae</taxon>
        <taxon>Hymenogastraceae</taxon>
        <taxon>Hebeloma</taxon>
    </lineage>
</organism>
<protein>
    <submittedName>
        <fullName evidence="1">Uncharacterized protein</fullName>
    </submittedName>
</protein>
<accession>A0A0C2YRN9</accession>
<dbReference type="Proteomes" id="UP000053424">
    <property type="component" value="Unassembled WGS sequence"/>
</dbReference>
<sequence length="71" mass="8342">MHLVELIQQSGIFYVGRKPLIEFHVAPAWQLVRPRNERKTNSPAFCRPWALFPFHCSIIRPNHLFALDSRS</sequence>
<name>A0A0C2YRN9_HEBCY</name>
<proteinExistence type="predicted"/>
<keyword evidence="2" id="KW-1185">Reference proteome</keyword>
<evidence type="ECO:0000313" key="1">
    <source>
        <dbReference type="EMBL" id="KIM43682.1"/>
    </source>
</evidence>
<dbReference type="AlphaFoldDB" id="A0A0C2YRN9"/>
<reference evidence="1 2" key="1">
    <citation type="submission" date="2014-04" db="EMBL/GenBank/DDBJ databases">
        <authorList>
            <consortium name="DOE Joint Genome Institute"/>
            <person name="Kuo A."/>
            <person name="Gay G."/>
            <person name="Dore J."/>
            <person name="Kohler A."/>
            <person name="Nagy L.G."/>
            <person name="Floudas D."/>
            <person name="Copeland A."/>
            <person name="Barry K.W."/>
            <person name="Cichocki N."/>
            <person name="Veneault-Fourrey C."/>
            <person name="LaButti K."/>
            <person name="Lindquist E.A."/>
            <person name="Lipzen A."/>
            <person name="Lundell T."/>
            <person name="Morin E."/>
            <person name="Murat C."/>
            <person name="Sun H."/>
            <person name="Tunlid A."/>
            <person name="Henrissat B."/>
            <person name="Grigoriev I.V."/>
            <person name="Hibbett D.S."/>
            <person name="Martin F."/>
            <person name="Nordberg H.P."/>
            <person name="Cantor M.N."/>
            <person name="Hua S.X."/>
        </authorList>
    </citation>
    <scope>NUCLEOTIDE SEQUENCE [LARGE SCALE GENOMIC DNA]</scope>
    <source>
        <strain evidence="2">h7</strain>
    </source>
</reference>
<evidence type="ECO:0000313" key="2">
    <source>
        <dbReference type="Proteomes" id="UP000053424"/>
    </source>
</evidence>
<dbReference type="EMBL" id="KN831775">
    <property type="protein sequence ID" value="KIM43682.1"/>
    <property type="molecule type" value="Genomic_DNA"/>
</dbReference>